<dbReference type="InterPro" id="IPR009959">
    <property type="entry name" value="Cyclase_SnoaL-like"/>
</dbReference>
<feature type="domain" description="DUF1330" evidence="1">
    <location>
        <begin position="9"/>
        <end position="102"/>
    </location>
</feature>
<dbReference type="EMBL" id="JACHGN010000008">
    <property type="protein sequence ID" value="MBB5134503.1"/>
    <property type="molecule type" value="Genomic_DNA"/>
</dbReference>
<gene>
    <name evidence="2" type="ORF">HNP84_004235</name>
</gene>
<protein>
    <submittedName>
        <fullName evidence="2">Steroid delta-isomerase-like uncharacterized protein</fullName>
    </submittedName>
</protein>
<organism evidence="2 3">
    <name type="scientific">Thermocatellispora tengchongensis</name>
    <dbReference type="NCBI Taxonomy" id="1073253"/>
    <lineage>
        <taxon>Bacteria</taxon>
        <taxon>Bacillati</taxon>
        <taxon>Actinomycetota</taxon>
        <taxon>Actinomycetes</taxon>
        <taxon>Streptosporangiales</taxon>
        <taxon>Streptosporangiaceae</taxon>
        <taxon>Thermocatellispora</taxon>
    </lineage>
</organism>
<dbReference type="GO" id="GO:0016853">
    <property type="term" value="F:isomerase activity"/>
    <property type="evidence" value="ECO:0007669"/>
    <property type="project" value="UniProtKB-KW"/>
</dbReference>
<keyword evidence="3" id="KW-1185">Reference proteome</keyword>
<dbReference type="InterPro" id="IPR010753">
    <property type="entry name" value="DUF1330"/>
</dbReference>
<comment type="caution">
    <text evidence="2">The sequence shown here is derived from an EMBL/GenBank/DDBJ whole genome shotgun (WGS) entry which is preliminary data.</text>
</comment>
<dbReference type="RefSeq" id="WP_221336505.1">
    <property type="nucleotide sequence ID" value="NZ_BAABIX010000007.1"/>
</dbReference>
<sequence>MSAAGSHRAYSITEVEILDEEGARRYAELADAAVAQYGGRFLVLAAEPTVAEGEAPPRQRLVVIEFPGMKHLEAWYDSPEYAPARAVASTALRRRLRFVEGVDLMEERSDTAAETTVRRFYEAMSTGDTSRIGEVLTPDWEDIPLPPGTDRGPAGYEQTVAYLRGVFPDLDVTIEDVVVSGDRVAVRSVARGTHSGDILGVPATGREVEFRAFDFHRLEEGRIAQSWHLEDFYGLLGQFGATYTTRP</sequence>
<dbReference type="Gene3D" id="3.30.70.100">
    <property type="match status" value="1"/>
</dbReference>
<dbReference type="PANTHER" id="PTHR38436:SF1">
    <property type="entry name" value="ESTER CYCLASE"/>
    <property type="match status" value="1"/>
</dbReference>
<dbReference type="InterPro" id="IPR011008">
    <property type="entry name" value="Dimeric_a/b-barrel"/>
</dbReference>
<dbReference type="InterPro" id="IPR032710">
    <property type="entry name" value="NTF2-like_dom_sf"/>
</dbReference>
<keyword evidence="2" id="KW-0413">Isomerase</keyword>
<dbReference type="Pfam" id="PF07366">
    <property type="entry name" value="SnoaL"/>
    <property type="match status" value="1"/>
</dbReference>
<dbReference type="Gene3D" id="3.10.450.50">
    <property type="match status" value="1"/>
</dbReference>
<accession>A0A840P9B5</accession>
<evidence type="ECO:0000313" key="2">
    <source>
        <dbReference type="EMBL" id="MBB5134503.1"/>
    </source>
</evidence>
<dbReference type="SUPFAM" id="SSF54909">
    <property type="entry name" value="Dimeric alpha+beta barrel"/>
    <property type="match status" value="1"/>
</dbReference>
<evidence type="ECO:0000313" key="3">
    <source>
        <dbReference type="Proteomes" id="UP000578449"/>
    </source>
</evidence>
<dbReference type="PANTHER" id="PTHR38436">
    <property type="entry name" value="POLYKETIDE CYCLASE SNOAL-LIKE DOMAIN"/>
    <property type="match status" value="1"/>
</dbReference>
<evidence type="ECO:0000259" key="1">
    <source>
        <dbReference type="Pfam" id="PF07045"/>
    </source>
</evidence>
<reference evidence="2 3" key="1">
    <citation type="submission" date="2020-08" db="EMBL/GenBank/DDBJ databases">
        <title>Genomic Encyclopedia of Type Strains, Phase IV (KMG-IV): sequencing the most valuable type-strain genomes for metagenomic binning, comparative biology and taxonomic classification.</title>
        <authorList>
            <person name="Goeker M."/>
        </authorList>
    </citation>
    <scope>NUCLEOTIDE SEQUENCE [LARGE SCALE GENOMIC DNA]</scope>
    <source>
        <strain evidence="2 3">DSM 45615</strain>
    </source>
</reference>
<proteinExistence type="predicted"/>
<dbReference type="AlphaFoldDB" id="A0A840P9B5"/>
<dbReference type="Pfam" id="PF07045">
    <property type="entry name" value="DUF1330"/>
    <property type="match status" value="1"/>
</dbReference>
<name>A0A840P9B5_9ACTN</name>
<dbReference type="SUPFAM" id="SSF54427">
    <property type="entry name" value="NTF2-like"/>
    <property type="match status" value="1"/>
</dbReference>
<dbReference type="Proteomes" id="UP000578449">
    <property type="component" value="Unassembled WGS sequence"/>
</dbReference>
<dbReference type="GO" id="GO:0030638">
    <property type="term" value="P:polyketide metabolic process"/>
    <property type="evidence" value="ECO:0007669"/>
    <property type="project" value="InterPro"/>
</dbReference>